<proteinExistence type="inferred from homology"/>
<feature type="active site" evidence="10">
    <location>
        <position position="79"/>
    </location>
</feature>
<dbReference type="PANTHER" id="PTHR23402">
    <property type="entry name" value="PROTEASE FAMILY C15 PYROGLUTAMYL-PEPTIDASE I-RELATED"/>
    <property type="match status" value="1"/>
</dbReference>
<evidence type="ECO:0000256" key="9">
    <source>
        <dbReference type="ARBA" id="ARBA00022807"/>
    </source>
</evidence>
<dbReference type="OrthoDB" id="39672at2157"/>
<feature type="region of interest" description="Disordered" evidence="11">
    <location>
        <begin position="89"/>
        <end position="109"/>
    </location>
</feature>
<evidence type="ECO:0000256" key="4">
    <source>
        <dbReference type="ARBA" id="ARBA00006641"/>
    </source>
</evidence>
<dbReference type="Pfam" id="PF01470">
    <property type="entry name" value="Peptidase_C15"/>
    <property type="match status" value="1"/>
</dbReference>
<dbReference type="InterPro" id="IPR000816">
    <property type="entry name" value="Peptidase_C15"/>
</dbReference>
<accession>A0A7D5GC10</accession>
<sequence>MALLCTGYEPFGEHETNPSGDVARALDGARLAGHDVVGEVLPVAFEDAGDRMRALLDEHDPVAVVATGLAAGRSGVSVERVAVNAADAVGVPDNAGDDPVDERIDPDGRDGYLATVPVRRTVEACLDAGVPARLSNTAGTHLCNHLLYWTLAHLDATGRDAPAGFLHLPATPGQAARKAQEGEAARGGSLTPSLPLELSERAVGVAFEIALERAE</sequence>
<dbReference type="RefSeq" id="WP_179169487.1">
    <property type="nucleotide sequence ID" value="NZ_CP058529.1"/>
</dbReference>
<dbReference type="Gene3D" id="3.40.630.20">
    <property type="entry name" value="Peptidase C15, pyroglutamyl peptidase I-like"/>
    <property type="match status" value="1"/>
</dbReference>
<evidence type="ECO:0000256" key="8">
    <source>
        <dbReference type="ARBA" id="ARBA00022801"/>
    </source>
</evidence>
<evidence type="ECO:0000256" key="3">
    <source>
        <dbReference type="ARBA" id="ARBA00004496"/>
    </source>
</evidence>
<evidence type="ECO:0000256" key="2">
    <source>
        <dbReference type="ARBA" id="ARBA00002280"/>
    </source>
</evidence>
<protein>
    <recommendedName>
        <fullName evidence="5 10">Pyroglutamyl-peptidase I</fullName>
        <ecNumber evidence="5 10">3.4.19.3</ecNumber>
    </recommendedName>
</protein>
<reference evidence="12 13" key="1">
    <citation type="submission" date="2020-07" db="EMBL/GenBank/DDBJ databases">
        <title>Gai3-2, isolated from salt lake.</title>
        <authorList>
            <person name="Cui H."/>
            <person name="Shi X."/>
        </authorList>
    </citation>
    <scope>NUCLEOTIDE SEQUENCE [LARGE SCALE GENOMIC DNA]</scope>
    <source>
        <strain evidence="12 13">Gai3-2</strain>
    </source>
</reference>
<dbReference type="EC" id="3.4.19.3" evidence="5 10"/>
<dbReference type="EMBL" id="CP058529">
    <property type="protein sequence ID" value="QLG27912.1"/>
    <property type="molecule type" value="Genomic_DNA"/>
</dbReference>
<dbReference type="InterPro" id="IPR033693">
    <property type="entry name" value="PGPEP1_Glu_AS"/>
</dbReference>
<dbReference type="PIRSF" id="PIRSF015592">
    <property type="entry name" value="Prld-crbxl_pptds"/>
    <property type="match status" value="1"/>
</dbReference>
<dbReference type="InterPro" id="IPR016125">
    <property type="entry name" value="Peptidase_C15-like"/>
</dbReference>
<name>A0A7D5GC10_9EURY</name>
<keyword evidence="8" id="KW-0378">Hydrolase</keyword>
<dbReference type="KEGG" id="halg:HUG10_10255"/>
<dbReference type="GO" id="GO:0006508">
    <property type="term" value="P:proteolysis"/>
    <property type="evidence" value="ECO:0007669"/>
    <property type="project" value="UniProtKB-KW"/>
</dbReference>
<dbReference type="GO" id="GO:0016920">
    <property type="term" value="F:pyroglutamyl-peptidase activity"/>
    <property type="evidence" value="ECO:0007669"/>
    <property type="project" value="UniProtKB-EC"/>
</dbReference>
<comment type="catalytic activity">
    <reaction evidence="1 10">
        <text>Release of an N-terminal pyroglutamyl group from a polypeptide, the second amino acid generally not being Pro.</text>
        <dbReference type="EC" id="3.4.19.3"/>
    </reaction>
</comment>
<feature type="region of interest" description="Disordered" evidence="11">
    <location>
        <begin position="172"/>
        <end position="192"/>
    </location>
</feature>
<evidence type="ECO:0000256" key="7">
    <source>
        <dbReference type="ARBA" id="ARBA00022670"/>
    </source>
</evidence>
<organism evidence="12 13">
    <name type="scientific">Halorarum halophilum</name>
    <dbReference type="NCBI Taxonomy" id="2743090"/>
    <lineage>
        <taxon>Archaea</taxon>
        <taxon>Methanobacteriati</taxon>
        <taxon>Methanobacteriota</taxon>
        <taxon>Stenosarchaea group</taxon>
        <taxon>Halobacteria</taxon>
        <taxon>Halobacteriales</taxon>
        <taxon>Haloferacaceae</taxon>
        <taxon>Halorarum</taxon>
    </lineage>
</organism>
<evidence type="ECO:0000313" key="12">
    <source>
        <dbReference type="EMBL" id="QLG27912.1"/>
    </source>
</evidence>
<dbReference type="PROSITE" id="PS01333">
    <property type="entry name" value="PYRASE_GLU"/>
    <property type="match status" value="1"/>
</dbReference>
<evidence type="ECO:0000313" key="13">
    <source>
        <dbReference type="Proteomes" id="UP000509750"/>
    </source>
</evidence>
<dbReference type="CDD" id="cd00501">
    <property type="entry name" value="Peptidase_C15"/>
    <property type="match status" value="1"/>
</dbReference>
<dbReference type="GeneID" id="56029218"/>
<keyword evidence="7" id="KW-0645">Protease</keyword>
<dbReference type="Proteomes" id="UP000509750">
    <property type="component" value="Chromosome"/>
</dbReference>
<keyword evidence="9" id="KW-0788">Thiol protease</keyword>
<evidence type="ECO:0000256" key="6">
    <source>
        <dbReference type="ARBA" id="ARBA00022490"/>
    </source>
</evidence>
<dbReference type="SUPFAM" id="SSF53182">
    <property type="entry name" value="Pyrrolidone carboxyl peptidase (pyroglutamate aminopeptidase)"/>
    <property type="match status" value="1"/>
</dbReference>
<dbReference type="GO" id="GO:0005829">
    <property type="term" value="C:cytosol"/>
    <property type="evidence" value="ECO:0007669"/>
    <property type="project" value="InterPro"/>
</dbReference>
<comment type="function">
    <text evidence="2">Removes 5-oxoproline from various penultimate amino acid residues except L-proline.</text>
</comment>
<keyword evidence="13" id="KW-1185">Reference proteome</keyword>
<keyword evidence="6" id="KW-0963">Cytoplasm</keyword>
<dbReference type="AlphaFoldDB" id="A0A7D5GC10"/>
<dbReference type="PRINTS" id="PR00706">
    <property type="entry name" value="PYROGLUPTASE"/>
</dbReference>
<evidence type="ECO:0000256" key="11">
    <source>
        <dbReference type="SAM" id="MobiDB-lite"/>
    </source>
</evidence>
<dbReference type="PANTHER" id="PTHR23402:SF1">
    <property type="entry name" value="PYROGLUTAMYL-PEPTIDASE I"/>
    <property type="match status" value="1"/>
</dbReference>
<dbReference type="InterPro" id="IPR036440">
    <property type="entry name" value="Peptidase_C15-like_sf"/>
</dbReference>
<evidence type="ECO:0000256" key="5">
    <source>
        <dbReference type="ARBA" id="ARBA00012915"/>
    </source>
</evidence>
<evidence type="ECO:0000256" key="10">
    <source>
        <dbReference type="PROSITE-ProRule" id="PRU10076"/>
    </source>
</evidence>
<gene>
    <name evidence="12" type="ORF">HUG10_10255</name>
</gene>
<comment type="subcellular location">
    <subcellularLocation>
        <location evidence="3">Cytoplasm</location>
    </subcellularLocation>
</comment>
<comment type="similarity">
    <text evidence="4">Belongs to the peptidase C15 family.</text>
</comment>
<evidence type="ECO:0000256" key="1">
    <source>
        <dbReference type="ARBA" id="ARBA00001770"/>
    </source>
</evidence>